<name>A0A813EWX6_POLGL</name>
<sequence>MTELVEAAELEDEKKKEEKARREAVAAEAARKKKLKARVLAAAATAVADAEARQAAAAECEAAALRMRYRPTGAWESLLEKFSAELMSPLLDVEEGSSVGPGSPELGARLGGWLGALLKAGCKLTQQQVEKLAVRVTTRLAEEAAGPALQAAMAFVERLLDALSPSQTSQTSQTLAALAAAFRRHGVAALLERLAAPGAVVRPPATPAPSRLVVGSGPSGSPPGACSLGHLRETAQRLALRLRPPEDPPAEQQPPAAPMDASAEAAAAALALRAGELSEAVAALPEPSALARIAEMLQSGACTPYELALHGVPAKLLPMLSLSSEWPWGSRAASVDASTAEALLPALQWLLGLCEALPVAAAEGQISGLDCLVRPLELALEGSDGQRTLFVEPLLPLRDLERFVLQTTPPDDPKYLEWCHGIVGRRIAERPSVGAPSAVSGGVANEEWRTAKVSGFDTGSRLPVHTVCYESDGEEQMLLLHLREVLVLEDKNSEVKAAEECIVGTASLEVPELAEELPDPSVGRQLEVAEGAIASPADAVQDVAQAATENSNTAVSQEDASPDPPADTAAQGEDGDEEDEVEEEADDEAGEEAEDGEDGEDGEEAEQGETVLEQVHKLLVNMPMVQAGEIPFEMVWGDLLEAGEAVLQASPGGTWASLGWRDRSELETALRTGLEARGQGTVARGLSRDQAELLLDRMDELAEAMSVVVDREDVPQARRPKPPSKPLIIAGPVCRRVQLELERGSTTLGVAVWEHASGALDVVDQQGRFLPTVPASKVAPTARRARHSPGRSMPLELSVLGLSSGSASSSTSGATGGNFEWQYWGDHGWCRYDAAASKLLETARERGEETVTVRSGSHRYIVNLRAGTQMNMTHSDRNVRQVRRHAASSGGGPGAGTFTGGSISSSSSARPPPAPALERNFSALDRGPVHDFQHKVLERKLGEEQLRPKGSPQSPNLSSVPNPSAAGDFPGFPDEGDGGIAGAALGAGIASSEADAAAAGVGDRCVLAAQLAKGVRAPRLCALFFRSSTSPAKKAEDAKETSVAGCQGLVVETEFPEPEQTPLSLESTMLQALLLPEPAAPRCVEQRLRYVVTVARESSGLRRGEDTEVPPLSPALLRRTRTGVQAAASAGAQGDSATLLALLRRLRRLLGRSSRSRAPAGAAAVAVSWENSQLNRKLAHQLAQPLLTAGGVAPAWVEAMPLAYPFLFERGLREQLLHCVGFGTSHAVLWLQRQSVEARFGERLRVARERLARTGNDAELWEIHEQAAADESVFVGAGRSEMARLPGRSGGDLLELAERVVELTFRSRAVLEVVFDDETGFGDGVTQSFYTDVASELCAVDRGPASNLWAEHLPDSDGWAGEFVGAVEEAARKTGWAAQYMKAEGSAGEISFAEYAEHCSFLETGSSGMELCEGGAERRLHIHDLEDFVECAAHWWLRDGILPQVEAFRLGVEDVCASNAIWAFEAEELQELLCGGSAPQWTPQELKQHLRPRGGYSAASQPIALLVEELTRMAPDRRGQFLEFVTACPRLPHGGLAAAEIVIVPAHPKGSLPRAHTCTNELQLPAFSSLEDNNNNINK</sequence>
<keyword evidence="5" id="KW-0539">Nucleus</keyword>
<feature type="region of interest" description="Disordered" evidence="7">
    <location>
        <begin position="544"/>
        <end position="608"/>
    </location>
</feature>
<dbReference type="InterPro" id="IPR000569">
    <property type="entry name" value="HECT_dom"/>
</dbReference>
<dbReference type="InterPro" id="IPR018123">
    <property type="entry name" value="WWE-dom_subgr"/>
</dbReference>
<evidence type="ECO:0000259" key="9">
    <source>
        <dbReference type="PROSITE" id="PS50918"/>
    </source>
</evidence>
<feature type="compositionally biased region" description="Low complexity" evidence="7">
    <location>
        <begin position="900"/>
        <end position="909"/>
    </location>
</feature>
<dbReference type="SMART" id="SM00119">
    <property type="entry name" value="HECTc"/>
    <property type="match status" value="1"/>
</dbReference>
<feature type="compositionally biased region" description="Acidic residues" evidence="7">
    <location>
        <begin position="573"/>
        <end position="607"/>
    </location>
</feature>
<dbReference type="Gene3D" id="3.90.1750.10">
    <property type="entry name" value="Hect, E3 ligase catalytic domains"/>
    <property type="match status" value="1"/>
</dbReference>
<keyword evidence="11" id="KW-1185">Reference proteome</keyword>
<dbReference type="InterPro" id="IPR037197">
    <property type="entry name" value="WWE_dom_sf"/>
</dbReference>
<evidence type="ECO:0000313" key="11">
    <source>
        <dbReference type="Proteomes" id="UP000654075"/>
    </source>
</evidence>
<evidence type="ECO:0000256" key="1">
    <source>
        <dbReference type="ARBA" id="ARBA00004123"/>
    </source>
</evidence>
<gene>
    <name evidence="10" type="ORF">PGLA1383_LOCUS21745</name>
</gene>
<dbReference type="PANTHER" id="PTHR45670:SF1">
    <property type="entry name" value="E3 UBIQUITIN-PROTEIN LIGASE HECTD1"/>
    <property type="match status" value="1"/>
</dbReference>
<feature type="compositionally biased region" description="Polar residues" evidence="7">
    <location>
        <begin position="548"/>
        <end position="558"/>
    </location>
</feature>
<evidence type="ECO:0008006" key="12">
    <source>
        <dbReference type="Google" id="ProtNLM"/>
    </source>
</evidence>
<feature type="compositionally biased region" description="Polar residues" evidence="7">
    <location>
        <begin position="951"/>
        <end position="962"/>
    </location>
</feature>
<dbReference type="Proteomes" id="UP000654075">
    <property type="component" value="Unassembled WGS sequence"/>
</dbReference>
<reference evidence="10" key="1">
    <citation type="submission" date="2021-02" db="EMBL/GenBank/DDBJ databases">
        <authorList>
            <person name="Dougan E. K."/>
            <person name="Rhodes N."/>
            <person name="Thang M."/>
            <person name="Chan C."/>
        </authorList>
    </citation>
    <scope>NUCLEOTIDE SEQUENCE</scope>
</reference>
<feature type="region of interest" description="Disordered" evidence="7">
    <location>
        <begin position="878"/>
        <end position="925"/>
    </location>
</feature>
<feature type="domain" description="WWE" evidence="9">
    <location>
        <begin position="806"/>
        <end position="884"/>
    </location>
</feature>
<dbReference type="Pfam" id="PF00632">
    <property type="entry name" value="HECT"/>
    <property type="match status" value="1"/>
</dbReference>
<dbReference type="PROSITE" id="PS50237">
    <property type="entry name" value="HECT"/>
    <property type="match status" value="1"/>
</dbReference>
<feature type="active site" description="Glycyl thioester intermediate" evidence="6">
    <location>
        <position position="1558"/>
    </location>
</feature>
<dbReference type="Gene3D" id="3.30.2160.10">
    <property type="entry name" value="Hect, E3 ligase catalytic domain"/>
    <property type="match status" value="1"/>
</dbReference>
<evidence type="ECO:0000256" key="2">
    <source>
        <dbReference type="ARBA" id="ARBA00022553"/>
    </source>
</evidence>
<feature type="region of interest" description="Disordered" evidence="7">
    <location>
        <begin position="941"/>
        <end position="977"/>
    </location>
</feature>
<dbReference type="InterPro" id="IPR045322">
    <property type="entry name" value="HECTD1/TRIP12-like"/>
</dbReference>
<comment type="caution">
    <text evidence="10">The sequence shown here is derived from an EMBL/GenBank/DDBJ whole genome shotgun (WGS) entry which is preliminary data.</text>
</comment>
<dbReference type="Pfam" id="PF02825">
    <property type="entry name" value="WWE"/>
    <property type="match status" value="1"/>
</dbReference>
<evidence type="ECO:0000256" key="6">
    <source>
        <dbReference type="PROSITE-ProRule" id="PRU00104"/>
    </source>
</evidence>
<evidence type="ECO:0000313" key="10">
    <source>
        <dbReference type="EMBL" id="CAE8603538.1"/>
    </source>
</evidence>
<organism evidence="10 11">
    <name type="scientific">Polarella glacialis</name>
    <name type="common">Dinoflagellate</name>
    <dbReference type="NCBI Taxonomy" id="89957"/>
    <lineage>
        <taxon>Eukaryota</taxon>
        <taxon>Sar</taxon>
        <taxon>Alveolata</taxon>
        <taxon>Dinophyceae</taxon>
        <taxon>Suessiales</taxon>
        <taxon>Suessiaceae</taxon>
        <taxon>Polarella</taxon>
    </lineage>
</organism>
<evidence type="ECO:0000256" key="5">
    <source>
        <dbReference type="ARBA" id="ARBA00023242"/>
    </source>
</evidence>
<dbReference type="GO" id="GO:0000209">
    <property type="term" value="P:protein polyubiquitination"/>
    <property type="evidence" value="ECO:0007669"/>
    <property type="project" value="TreeGrafter"/>
</dbReference>
<keyword evidence="2" id="KW-0597">Phosphoprotein</keyword>
<accession>A0A813EWX6</accession>
<dbReference type="Gene3D" id="3.30.720.50">
    <property type="match status" value="1"/>
</dbReference>
<dbReference type="InterPro" id="IPR035983">
    <property type="entry name" value="Hect_E3_ubiquitin_ligase"/>
</dbReference>
<dbReference type="GO" id="GO:0043161">
    <property type="term" value="P:proteasome-mediated ubiquitin-dependent protein catabolic process"/>
    <property type="evidence" value="ECO:0007669"/>
    <property type="project" value="TreeGrafter"/>
</dbReference>
<dbReference type="InterPro" id="IPR004170">
    <property type="entry name" value="WWE_dom"/>
</dbReference>
<dbReference type="EMBL" id="CAJNNV010015508">
    <property type="protein sequence ID" value="CAE8603538.1"/>
    <property type="molecule type" value="Genomic_DNA"/>
</dbReference>
<protein>
    <recommendedName>
        <fullName evidence="12">HECT-type E3 ubiquitin transferase</fullName>
    </recommendedName>
</protein>
<dbReference type="GO" id="GO:0061630">
    <property type="term" value="F:ubiquitin protein ligase activity"/>
    <property type="evidence" value="ECO:0007669"/>
    <property type="project" value="InterPro"/>
</dbReference>
<evidence type="ECO:0000259" key="8">
    <source>
        <dbReference type="PROSITE" id="PS50237"/>
    </source>
</evidence>
<dbReference type="Gene3D" id="3.30.2410.10">
    <property type="entry name" value="Hect, E3 ligase catalytic domain"/>
    <property type="match status" value="1"/>
</dbReference>
<comment type="subcellular location">
    <subcellularLocation>
        <location evidence="1">Nucleus</location>
    </subcellularLocation>
</comment>
<proteinExistence type="predicted"/>
<keyword evidence="3" id="KW-0808">Transferase</keyword>
<dbReference type="GO" id="GO:0008270">
    <property type="term" value="F:zinc ion binding"/>
    <property type="evidence" value="ECO:0007669"/>
    <property type="project" value="InterPro"/>
</dbReference>
<dbReference type="SMART" id="SM00678">
    <property type="entry name" value="WWE"/>
    <property type="match status" value="1"/>
</dbReference>
<dbReference type="PROSITE" id="PS50918">
    <property type="entry name" value="WWE"/>
    <property type="match status" value="1"/>
</dbReference>
<keyword evidence="4 6" id="KW-0833">Ubl conjugation pathway</keyword>
<dbReference type="SUPFAM" id="SSF117839">
    <property type="entry name" value="WWE domain"/>
    <property type="match status" value="1"/>
</dbReference>
<dbReference type="SUPFAM" id="SSF56204">
    <property type="entry name" value="Hect, E3 ligase catalytic domain"/>
    <property type="match status" value="1"/>
</dbReference>
<evidence type="ECO:0000256" key="3">
    <source>
        <dbReference type="ARBA" id="ARBA00022679"/>
    </source>
</evidence>
<dbReference type="OrthoDB" id="271273at2759"/>
<evidence type="ECO:0000256" key="4">
    <source>
        <dbReference type="ARBA" id="ARBA00022786"/>
    </source>
</evidence>
<feature type="domain" description="HECT" evidence="8">
    <location>
        <begin position="1401"/>
        <end position="1571"/>
    </location>
</feature>
<dbReference type="GO" id="GO:0016607">
    <property type="term" value="C:nuclear speck"/>
    <property type="evidence" value="ECO:0007669"/>
    <property type="project" value="TreeGrafter"/>
</dbReference>
<dbReference type="PANTHER" id="PTHR45670">
    <property type="entry name" value="E3 UBIQUITIN-PROTEIN LIGASE TRIP12"/>
    <property type="match status" value="1"/>
</dbReference>
<feature type="compositionally biased region" description="Gly residues" evidence="7">
    <location>
        <begin position="889"/>
        <end position="899"/>
    </location>
</feature>
<evidence type="ECO:0000256" key="7">
    <source>
        <dbReference type="SAM" id="MobiDB-lite"/>
    </source>
</evidence>